<feature type="transmembrane region" description="Helical" evidence="2">
    <location>
        <begin position="349"/>
        <end position="368"/>
    </location>
</feature>
<dbReference type="GO" id="GO:0005524">
    <property type="term" value="F:ATP binding"/>
    <property type="evidence" value="ECO:0007669"/>
    <property type="project" value="InterPro"/>
</dbReference>
<protein>
    <submittedName>
        <fullName evidence="4">Serine/threonine protein kinase</fullName>
    </submittedName>
</protein>
<keyword evidence="2" id="KW-0812">Transmembrane</keyword>
<keyword evidence="5" id="KW-1185">Reference proteome</keyword>
<keyword evidence="2" id="KW-1133">Transmembrane helix</keyword>
<keyword evidence="1" id="KW-0732">Signal</keyword>
<keyword evidence="4" id="KW-0418">Kinase</keyword>
<dbReference type="InterPro" id="IPR000719">
    <property type="entry name" value="Prot_kinase_dom"/>
</dbReference>
<evidence type="ECO:0000313" key="5">
    <source>
        <dbReference type="Proteomes" id="UP000326678"/>
    </source>
</evidence>
<evidence type="ECO:0000256" key="1">
    <source>
        <dbReference type="ARBA" id="ARBA00022729"/>
    </source>
</evidence>
<dbReference type="KEGG" id="nsh:GXM_07769"/>
<name>A0A5P8WBT8_9NOSO</name>
<dbReference type="SUPFAM" id="SSF56112">
    <property type="entry name" value="Protein kinase-like (PK-like)"/>
    <property type="match status" value="1"/>
</dbReference>
<dbReference type="Pfam" id="PF12849">
    <property type="entry name" value="PBP_like_2"/>
    <property type="match status" value="1"/>
</dbReference>
<dbReference type="InterPro" id="IPR011009">
    <property type="entry name" value="Kinase-like_dom_sf"/>
</dbReference>
<dbReference type="AlphaFoldDB" id="A0A5P8WBT8"/>
<dbReference type="InterPro" id="IPR024370">
    <property type="entry name" value="PBP_domain"/>
</dbReference>
<dbReference type="SUPFAM" id="SSF53850">
    <property type="entry name" value="Periplasmic binding protein-like II"/>
    <property type="match status" value="1"/>
</dbReference>
<accession>A0A5P8WBT8</accession>
<sequence>MDFIESFYKEYSCSYNAPLSCDRPLITSQQIKGAKFCLECGFPATLPIEMEIKGNWGSYQVTKFLGVRGLGRLYAGIQLKDKQPVIIKEYLLPVRCFNENETLKRKETFKRVGGVNLADGRQQNFRLIQTWEAIADEKGERCYLITKDTEPSQTLGEYLTAQGAMTAPQVREFLNQALQTLIFLHSQKLRFPSNQVQNGLEHGNISLDSILIKLESNQLDSNQKFYIYFCDLAKWENLFIPAAIPQPPAKTYKQDLESLGLVAFYLWLGRTTNPNTGKTIDYKEHDLLPNTDNNLKQFIYCLLGFDTPFEDAQTAREKLLQLPQDSLVNNTQQSRYSAETQKRFSRYRVLVGLLALLLLGGGILYYFWRSNKLEESKYSAWDQLLGNFSEVNNVTSGKFSYVGEKNGTWSFILKQAPETEKRLIDLLTKPKPQVEATFNYQDINIKTENSLIEEVRNRRTDFAVTSLEESITNDMNKKAIAYDGLLVFVTFSKNINSLPQALKGKISIEQLRQIYTGAVTNWQQIDRSLPNLSVEAYVPEETEAIKQFKHIVLNDNSQDIALFEEKIAKFNIDNTGKTQNKMREAINTRKETGIISFGILSKTWNQCSGYPLAIVGINNQPIQPLFRQLQRRPVEPSDDLCDKANYFNVETFDSDKTASYLLGYPIYMVYPKDNSREPAGSVFANMLKTRQGQCLLNKVGVVPLQPIRNNQVCNQL</sequence>
<keyword evidence="4" id="KW-0808">Transferase</keyword>
<dbReference type="Gene3D" id="1.10.510.10">
    <property type="entry name" value="Transferase(Phosphotransferase) domain 1"/>
    <property type="match status" value="1"/>
</dbReference>
<proteinExistence type="predicted"/>
<keyword evidence="2" id="KW-0472">Membrane</keyword>
<dbReference type="GO" id="GO:0004674">
    <property type="term" value="F:protein serine/threonine kinase activity"/>
    <property type="evidence" value="ECO:0007669"/>
    <property type="project" value="UniProtKB-KW"/>
</dbReference>
<dbReference type="Proteomes" id="UP000326678">
    <property type="component" value="Chromosome Gxm2"/>
</dbReference>
<gene>
    <name evidence="4" type="ORF">GXM_07769</name>
</gene>
<organism evidence="4 5">
    <name type="scientific">Nostoc sphaeroides CCNUC1</name>
    <dbReference type="NCBI Taxonomy" id="2653204"/>
    <lineage>
        <taxon>Bacteria</taxon>
        <taxon>Bacillati</taxon>
        <taxon>Cyanobacteriota</taxon>
        <taxon>Cyanophyceae</taxon>
        <taxon>Nostocales</taxon>
        <taxon>Nostocaceae</taxon>
        <taxon>Nostoc</taxon>
    </lineage>
</organism>
<dbReference type="PANTHER" id="PTHR30570:SF1">
    <property type="entry name" value="PHOSPHATE-BINDING PROTEIN PSTS"/>
    <property type="match status" value="1"/>
</dbReference>
<evidence type="ECO:0000313" key="4">
    <source>
        <dbReference type="EMBL" id="QFS50275.1"/>
    </source>
</evidence>
<evidence type="ECO:0000259" key="3">
    <source>
        <dbReference type="PROSITE" id="PS50011"/>
    </source>
</evidence>
<feature type="domain" description="Protein kinase" evidence="3">
    <location>
        <begin position="59"/>
        <end position="357"/>
    </location>
</feature>
<dbReference type="RefSeq" id="WP_152591339.1">
    <property type="nucleotide sequence ID" value="NZ_CP045227.1"/>
</dbReference>
<dbReference type="EMBL" id="CP045227">
    <property type="protein sequence ID" value="QFS50275.1"/>
    <property type="molecule type" value="Genomic_DNA"/>
</dbReference>
<dbReference type="PROSITE" id="PS50011">
    <property type="entry name" value="PROTEIN_KINASE_DOM"/>
    <property type="match status" value="1"/>
</dbReference>
<dbReference type="InterPro" id="IPR050811">
    <property type="entry name" value="Phosphate_ABC_transporter"/>
</dbReference>
<dbReference type="Gene3D" id="3.40.190.10">
    <property type="entry name" value="Periplasmic binding protein-like II"/>
    <property type="match status" value="2"/>
</dbReference>
<keyword evidence="4" id="KW-0723">Serine/threonine-protein kinase</keyword>
<reference evidence="4 5" key="1">
    <citation type="submission" date="2019-10" db="EMBL/GenBank/DDBJ databases">
        <title>Genomic and transcriptomic insights into the perfect genentic adaptation of a filamentous nitrogen-fixing cyanobacterium to rice fields.</title>
        <authorList>
            <person name="Chen Z."/>
        </authorList>
    </citation>
    <scope>NUCLEOTIDE SEQUENCE [LARGE SCALE GENOMIC DNA]</scope>
    <source>
        <strain evidence="4">CCNUC1</strain>
    </source>
</reference>
<dbReference type="PANTHER" id="PTHR30570">
    <property type="entry name" value="PERIPLASMIC PHOSPHATE BINDING COMPONENT OF PHOSPHATE ABC TRANSPORTER"/>
    <property type="match status" value="1"/>
</dbReference>
<evidence type="ECO:0000256" key="2">
    <source>
        <dbReference type="SAM" id="Phobius"/>
    </source>
</evidence>